<evidence type="ECO:0000313" key="6">
    <source>
        <dbReference type="EMBL" id="CAH3018627.1"/>
    </source>
</evidence>
<dbReference type="Pfam" id="PF00035">
    <property type="entry name" value="dsrm"/>
    <property type="match status" value="2"/>
</dbReference>
<organism evidence="6 7">
    <name type="scientific">Porites evermanni</name>
    <dbReference type="NCBI Taxonomy" id="104178"/>
    <lineage>
        <taxon>Eukaryota</taxon>
        <taxon>Metazoa</taxon>
        <taxon>Cnidaria</taxon>
        <taxon>Anthozoa</taxon>
        <taxon>Hexacorallia</taxon>
        <taxon>Scleractinia</taxon>
        <taxon>Fungiina</taxon>
        <taxon>Poritidae</taxon>
        <taxon>Porites</taxon>
    </lineage>
</organism>
<evidence type="ECO:0000259" key="5">
    <source>
        <dbReference type="PROSITE" id="PS50137"/>
    </source>
</evidence>
<dbReference type="InterPro" id="IPR014720">
    <property type="entry name" value="dsRBD_dom"/>
</dbReference>
<evidence type="ECO:0000256" key="1">
    <source>
        <dbReference type="ARBA" id="ARBA00022737"/>
    </source>
</evidence>
<feature type="compositionally biased region" description="Low complexity" evidence="4">
    <location>
        <begin position="139"/>
        <end position="162"/>
    </location>
</feature>
<feature type="compositionally biased region" description="Polar residues" evidence="4">
    <location>
        <begin position="218"/>
        <end position="238"/>
    </location>
</feature>
<feature type="region of interest" description="Disordered" evidence="4">
    <location>
        <begin position="510"/>
        <end position="538"/>
    </location>
</feature>
<keyword evidence="2 3" id="KW-0694">RNA-binding</keyword>
<sequence>MRRRGGPPPRGHFDGPYPPRPPPDYYDGFGPPPSPPWERRDPYGYPPSPPPPPPGPPRGWYDRPLTPPPLWLRDDDLPPPPPPRRPPPSSFADDDFYPPPPPFRSNGPPRGRGRGEGRGGSQGRGRGDAPTSRGGSQGRGSATRGGSNSRGTRGATSSRGSSSGRGGFRGGNNSSRGTPGRGAARGTSSVRGMANGRGGNASNSGTATWLNKARGDAQTGNVGNSSNQSVVQTENTPQTTNATKTANMNNYQSYSMLNKAKKEQKKVENTVLKAAIPGQLNFISFKNSLQECCQKQQLPVPAYKSWKFSYGYAAKVEVAGNTFKSTGVQGDQKEAQQNAAYNALVGLGLIDSTVPFDVKTAAAIKRPAVDNSVIEDASGKRIKLESSSPVATSYKSRLNEFCQKFRLSLPSYDTVKTETGKGFITTIVFNKKVYQSNGPQPTKKLAEQNAAQVVLHMLNQCPAPPPNCQDFVERCKQLSSQSAQSSSTGTSASTTSLTTSVAVAQIPLPSAPAPAAGQTPASTSQTNPASTVQSTASSTITRFSSPIVEKITTPMTQPSVTAAAAIEKPTTAFTSHKNTLQEYCQKSKIAMPVYFSHRENGVFTCTVHVAGVTYSSTSCNTKKGSEQTAASVALKALGLM</sequence>
<reference evidence="6 7" key="1">
    <citation type="submission" date="2022-05" db="EMBL/GenBank/DDBJ databases">
        <authorList>
            <consortium name="Genoscope - CEA"/>
            <person name="William W."/>
        </authorList>
    </citation>
    <scope>NUCLEOTIDE SEQUENCE [LARGE SCALE GENOMIC DNA]</scope>
</reference>
<keyword evidence="1" id="KW-0677">Repeat</keyword>
<dbReference type="PANTHER" id="PTHR46031">
    <property type="match status" value="1"/>
</dbReference>
<comment type="caution">
    <text evidence="6">The sequence shown here is derived from an EMBL/GenBank/DDBJ whole genome shotgun (WGS) entry which is preliminary data.</text>
</comment>
<feature type="compositionally biased region" description="Low complexity" evidence="4">
    <location>
        <begin position="171"/>
        <end position="205"/>
    </location>
</feature>
<proteinExistence type="predicted"/>
<feature type="compositionally biased region" description="Pro residues" evidence="4">
    <location>
        <begin position="44"/>
        <end position="57"/>
    </location>
</feature>
<dbReference type="SMART" id="SM00358">
    <property type="entry name" value="DSRM"/>
    <property type="match status" value="3"/>
</dbReference>
<name>A0ABN8LRH2_9CNID</name>
<feature type="domain" description="DRBM" evidence="5">
    <location>
        <begin position="393"/>
        <end position="460"/>
    </location>
</feature>
<gene>
    <name evidence="6" type="ORF">PEVE_00044098</name>
</gene>
<feature type="region of interest" description="Disordered" evidence="4">
    <location>
        <begin position="1"/>
        <end position="243"/>
    </location>
</feature>
<evidence type="ECO:0000256" key="3">
    <source>
        <dbReference type="PROSITE-ProRule" id="PRU00266"/>
    </source>
</evidence>
<dbReference type="EMBL" id="CALNXI010000092">
    <property type="protein sequence ID" value="CAH3018627.1"/>
    <property type="molecule type" value="Genomic_DNA"/>
</dbReference>
<evidence type="ECO:0000256" key="4">
    <source>
        <dbReference type="SAM" id="MobiDB-lite"/>
    </source>
</evidence>
<dbReference type="Proteomes" id="UP001159427">
    <property type="component" value="Unassembled WGS sequence"/>
</dbReference>
<dbReference type="Gene3D" id="3.30.160.20">
    <property type="match status" value="3"/>
</dbReference>
<keyword evidence="7" id="KW-1185">Reference proteome</keyword>
<evidence type="ECO:0000256" key="2">
    <source>
        <dbReference type="ARBA" id="ARBA00022884"/>
    </source>
</evidence>
<protein>
    <recommendedName>
        <fullName evidence="5">DRBM domain-containing protein</fullName>
    </recommendedName>
</protein>
<dbReference type="PROSITE" id="PS50137">
    <property type="entry name" value="DS_RBD"/>
    <property type="match status" value="3"/>
</dbReference>
<feature type="compositionally biased region" description="Pro residues" evidence="4">
    <location>
        <begin position="1"/>
        <end position="36"/>
    </location>
</feature>
<evidence type="ECO:0000313" key="7">
    <source>
        <dbReference type="Proteomes" id="UP001159427"/>
    </source>
</evidence>
<feature type="compositionally biased region" description="Polar residues" evidence="4">
    <location>
        <begin position="519"/>
        <end position="538"/>
    </location>
</feature>
<dbReference type="PANTHER" id="PTHR46031:SF26">
    <property type="entry name" value="DOUBLE-STRANDED RNA-BINDING PROTEIN 2"/>
    <property type="match status" value="1"/>
</dbReference>
<dbReference type="SUPFAM" id="SSF54768">
    <property type="entry name" value="dsRNA-binding domain-like"/>
    <property type="match status" value="3"/>
</dbReference>
<feature type="domain" description="DRBM" evidence="5">
    <location>
        <begin position="575"/>
        <end position="639"/>
    </location>
</feature>
<accession>A0ABN8LRH2</accession>
<feature type="compositionally biased region" description="Pro residues" evidence="4">
    <location>
        <begin position="78"/>
        <end position="89"/>
    </location>
</feature>
<feature type="domain" description="DRBM" evidence="5">
    <location>
        <begin position="284"/>
        <end position="349"/>
    </location>
</feature>